<name>A0A6N6RWH2_9GAMM</name>
<feature type="signal peptide" evidence="1">
    <location>
        <begin position="1"/>
        <end position="32"/>
    </location>
</feature>
<sequence length="438" mass="49926">MSTLFRNTRLISHVGTAIAFSMVLMASLNAKASITTDDPLSVTPSQQLSTVNTQYHARWALGNETLTERRRHTVFLELLSDTAITDVINVDDISAKDLFFEQTTTFWQYTRPIENGKRVEQAALKLELFPAKPGEFTLPSINITLGRGDNKIYIPTQPLKITVNALPEAAKGKIASPKVTVNQTVSDAEITEGGAVTRSVSLNVTDLPGRYISELPFLNQIEGVEIRTGNSQTTTQSFRADLTGTRNTDIHYRFVHKGQYTLPELSFQWWNTTTNTPEDITLPAITVMVSSAPPLPLDQRIELWTSNIKQWLEAQRQNLILGLLLVIGLWRLRFKFFHLWKALKVKIQIAIHSSAVQRLTTIFWVAIGTKKRSRQTLYHWLDHRGIHDLNHYPTLKNGIHTNKQGHWYLKRSMVVWVLIKEVKQEWLAKYRLKPINPK</sequence>
<dbReference type="EMBL" id="WBVP01000003">
    <property type="protein sequence ID" value="KAB2825942.1"/>
    <property type="molecule type" value="Genomic_DNA"/>
</dbReference>
<gene>
    <name evidence="2" type="ORF">F8B77_04475</name>
</gene>
<dbReference type="RefSeq" id="WP_151654083.1">
    <property type="nucleotide sequence ID" value="NZ_WBVP01000003.1"/>
</dbReference>
<feature type="chain" id="PRO_5026945487" evidence="1">
    <location>
        <begin position="33"/>
        <end position="438"/>
    </location>
</feature>
<evidence type="ECO:0000256" key="1">
    <source>
        <dbReference type="SAM" id="SignalP"/>
    </source>
</evidence>
<keyword evidence="1" id="KW-0732">Signal</keyword>
<dbReference type="Proteomes" id="UP000434870">
    <property type="component" value="Unassembled WGS sequence"/>
</dbReference>
<protein>
    <submittedName>
        <fullName evidence="2">Protein BatD</fullName>
    </submittedName>
</protein>
<accession>A0A6N6RWH2</accession>
<dbReference type="AlphaFoldDB" id="A0A6N6RWH2"/>
<evidence type="ECO:0000313" key="2">
    <source>
        <dbReference type="EMBL" id="KAB2825942.1"/>
    </source>
</evidence>
<dbReference type="InterPro" id="IPR025738">
    <property type="entry name" value="BatD"/>
</dbReference>
<evidence type="ECO:0000313" key="3">
    <source>
        <dbReference type="Proteomes" id="UP000434870"/>
    </source>
</evidence>
<organism evidence="2 3">
    <name type="scientific">Aliivibrio finisterrensis</name>
    <dbReference type="NCBI Taxonomy" id="511998"/>
    <lineage>
        <taxon>Bacteria</taxon>
        <taxon>Pseudomonadati</taxon>
        <taxon>Pseudomonadota</taxon>
        <taxon>Gammaproteobacteria</taxon>
        <taxon>Vibrionales</taxon>
        <taxon>Vibrionaceae</taxon>
        <taxon>Aliivibrio</taxon>
    </lineage>
</organism>
<dbReference type="PANTHER" id="PTHR40940:SF1">
    <property type="entry name" value="PROTEIN BATD"/>
    <property type="match status" value="1"/>
</dbReference>
<comment type="caution">
    <text evidence="2">The sequence shown here is derived from an EMBL/GenBank/DDBJ whole genome shotgun (WGS) entry which is preliminary data.</text>
</comment>
<reference evidence="2 3" key="1">
    <citation type="submission" date="2019-09" db="EMBL/GenBank/DDBJ databases">
        <title>Genome of Aliivibrio finisterrensis LMG 23869 (type strain).</title>
        <authorList>
            <person name="Bowman J.P."/>
        </authorList>
    </citation>
    <scope>NUCLEOTIDE SEQUENCE [LARGE SCALE GENOMIC DNA]</scope>
    <source>
        <strain evidence="2 3">LMG 23869</strain>
    </source>
</reference>
<proteinExistence type="predicted"/>
<dbReference type="PANTHER" id="PTHR40940">
    <property type="entry name" value="PROTEIN BATD-RELATED"/>
    <property type="match status" value="1"/>
</dbReference>